<evidence type="ECO:0000256" key="1">
    <source>
        <dbReference type="SAM" id="SignalP"/>
    </source>
</evidence>
<dbReference type="SUPFAM" id="SSF53474">
    <property type="entry name" value="alpha/beta-Hydrolases"/>
    <property type="match status" value="1"/>
</dbReference>
<evidence type="ECO:0000313" key="3">
    <source>
        <dbReference type="Proteomes" id="UP000294887"/>
    </source>
</evidence>
<dbReference type="RefSeq" id="WP_131907203.1">
    <property type="nucleotide sequence ID" value="NZ_BAAAFU010000007.1"/>
</dbReference>
<feature type="chain" id="PRO_5020804361" evidence="1">
    <location>
        <begin position="26"/>
        <end position="403"/>
    </location>
</feature>
<dbReference type="GO" id="GO:0016787">
    <property type="term" value="F:hydrolase activity"/>
    <property type="evidence" value="ECO:0007669"/>
    <property type="project" value="UniProtKB-KW"/>
</dbReference>
<dbReference type="Gene3D" id="3.40.50.1820">
    <property type="entry name" value="alpha/beta hydrolase"/>
    <property type="match status" value="1"/>
</dbReference>
<dbReference type="PROSITE" id="PS51257">
    <property type="entry name" value="PROKAR_LIPOPROTEIN"/>
    <property type="match status" value="1"/>
</dbReference>
<comment type="caution">
    <text evidence="2">The sequence shown here is derived from an EMBL/GenBank/DDBJ whole genome shotgun (WGS) entry which is preliminary data.</text>
</comment>
<dbReference type="AlphaFoldDB" id="A0A4R1ENZ0"/>
<accession>A0A4R1ENZ0</accession>
<name>A0A4R1ENZ0_9GAMM</name>
<proteinExistence type="predicted"/>
<feature type="signal peptide" evidence="1">
    <location>
        <begin position="1"/>
        <end position="25"/>
    </location>
</feature>
<evidence type="ECO:0000313" key="2">
    <source>
        <dbReference type="EMBL" id="TCJ82693.1"/>
    </source>
</evidence>
<reference evidence="2 3" key="1">
    <citation type="submission" date="2019-03" db="EMBL/GenBank/DDBJ databases">
        <title>Genomic Encyclopedia of Type Strains, Phase IV (KMG-IV): sequencing the most valuable type-strain genomes for metagenomic binning, comparative biology and taxonomic classification.</title>
        <authorList>
            <person name="Goeker M."/>
        </authorList>
    </citation>
    <scope>NUCLEOTIDE SEQUENCE [LARGE SCALE GENOMIC DNA]</scope>
    <source>
        <strain evidence="2 3">DSM 24830</strain>
    </source>
</reference>
<dbReference type="InterPro" id="IPR029058">
    <property type="entry name" value="AB_hydrolase_fold"/>
</dbReference>
<dbReference type="Pfam" id="PF00756">
    <property type="entry name" value="Esterase"/>
    <property type="match status" value="1"/>
</dbReference>
<dbReference type="InterPro" id="IPR050583">
    <property type="entry name" value="Mycobacterial_A85_antigen"/>
</dbReference>
<keyword evidence="2" id="KW-0378">Hydrolase</keyword>
<dbReference type="EMBL" id="SMFQ01000005">
    <property type="protein sequence ID" value="TCJ82693.1"/>
    <property type="molecule type" value="Genomic_DNA"/>
</dbReference>
<protein>
    <submittedName>
        <fullName evidence="2">S-formylglutathione hydrolase FrmB</fullName>
    </submittedName>
</protein>
<dbReference type="Proteomes" id="UP000294887">
    <property type="component" value="Unassembled WGS sequence"/>
</dbReference>
<sequence>MKRLHDFLTSNFLLLSLMMMLTACSVSPQRTTSVKPSSLPTTTELAGKYSLFAGSEVSFDVSEQNGNLLVSMFGVKSKLQKITPIRYRFDDGNELKFDYNREGIYDRFATVNEGRPRWFIREDSLQRNRASVTNQAVYTQRLAKNLKPGDYTFSRFISPSRGLVDYSVYLPPEWKRNSNKTYPLVFFLHGQLGWEHSFPDSVPASQLNQWIAQGSIPPMVIVSLRTGRLNGRVEEQWSSARNETLLTSENSNELRQYIRQQFRAGMSARTTAIHGHSRGSRGAIHYALKYPNSFSSAVANAFVSDYALDETKRIALQNQQQIRNRGIPLRISIGDRDEFALNMGRKASPVIHQYLNNLNILHDYEVFPGVDHGFVNIWNTRQRTGLPNGLGELQLHAEAWAKG</sequence>
<keyword evidence="3" id="KW-1185">Reference proteome</keyword>
<dbReference type="OrthoDB" id="9803578at2"/>
<dbReference type="PANTHER" id="PTHR48098:SF1">
    <property type="entry name" value="DIACYLGLYCEROL ACYLTRANSFERASE_MYCOLYLTRANSFERASE AG85A"/>
    <property type="match status" value="1"/>
</dbReference>
<dbReference type="PANTHER" id="PTHR48098">
    <property type="entry name" value="ENTEROCHELIN ESTERASE-RELATED"/>
    <property type="match status" value="1"/>
</dbReference>
<dbReference type="GO" id="GO:0016747">
    <property type="term" value="F:acyltransferase activity, transferring groups other than amino-acyl groups"/>
    <property type="evidence" value="ECO:0007669"/>
    <property type="project" value="TreeGrafter"/>
</dbReference>
<keyword evidence="1" id="KW-0732">Signal</keyword>
<gene>
    <name evidence="2" type="ORF">EV695_3425</name>
</gene>
<dbReference type="InterPro" id="IPR000801">
    <property type="entry name" value="Esterase-like"/>
</dbReference>
<organism evidence="2 3">
    <name type="scientific">Cocleimonas flava</name>
    <dbReference type="NCBI Taxonomy" id="634765"/>
    <lineage>
        <taxon>Bacteria</taxon>
        <taxon>Pseudomonadati</taxon>
        <taxon>Pseudomonadota</taxon>
        <taxon>Gammaproteobacteria</taxon>
        <taxon>Thiotrichales</taxon>
        <taxon>Thiotrichaceae</taxon>
        <taxon>Cocleimonas</taxon>
    </lineage>
</organism>